<name>A0ABQ4EGP0_9ACTN</name>
<feature type="compositionally biased region" description="Pro residues" evidence="1">
    <location>
        <begin position="320"/>
        <end position="329"/>
    </location>
</feature>
<dbReference type="Proteomes" id="UP000621500">
    <property type="component" value="Unassembled WGS sequence"/>
</dbReference>
<evidence type="ECO:0008006" key="4">
    <source>
        <dbReference type="Google" id="ProtNLM"/>
    </source>
</evidence>
<evidence type="ECO:0000313" key="2">
    <source>
        <dbReference type="EMBL" id="GIG93888.1"/>
    </source>
</evidence>
<dbReference type="RefSeq" id="WP_203855569.1">
    <property type="nucleotide sequence ID" value="NZ_BONX01000003.1"/>
</dbReference>
<feature type="compositionally biased region" description="Gly residues" evidence="1">
    <location>
        <begin position="330"/>
        <end position="379"/>
    </location>
</feature>
<feature type="compositionally biased region" description="Gly residues" evidence="1">
    <location>
        <begin position="429"/>
        <end position="439"/>
    </location>
</feature>
<evidence type="ECO:0000313" key="3">
    <source>
        <dbReference type="Proteomes" id="UP000621500"/>
    </source>
</evidence>
<keyword evidence="3" id="KW-1185">Reference proteome</keyword>
<dbReference type="EMBL" id="BONX01000003">
    <property type="protein sequence ID" value="GIG93888.1"/>
    <property type="molecule type" value="Genomic_DNA"/>
</dbReference>
<feature type="compositionally biased region" description="Basic and acidic residues" evidence="1">
    <location>
        <begin position="470"/>
        <end position="489"/>
    </location>
</feature>
<feature type="compositionally biased region" description="Basic and acidic residues" evidence="1">
    <location>
        <begin position="441"/>
        <end position="454"/>
    </location>
</feature>
<protein>
    <recommendedName>
        <fullName evidence="4">PPE family domain-containing protein</fullName>
    </recommendedName>
</protein>
<feature type="region of interest" description="Disordered" evidence="1">
    <location>
        <begin position="190"/>
        <end position="489"/>
    </location>
</feature>
<reference evidence="2 3" key="1">
    <citation type="submission" date="2021-01" db="EMBL/GenBank/DDBJ databases">
        <title>Whole genome shotgun sequence of Plantactinospora mayteni NBRC 109088.</title>
        <authorList>
            <person name="Komaki H."/>
            <person name="Tamura T."/>
        </authorList>
    </citation>
    <scope>NUCLEOTIDE SEQUENCE [LARGE SCALE GENOMIC DNA]</scope>
    <source>
        <strain evidence="2 3">NBRC 109088</strain>
    </source>
</reference>
<feature type="compositionally biased region" description="Low complexity" evidence="1">
    <location>
        <begin position="380"/>
        <end position="394"/>
    </location>
</feature>
<proteinExistence type="predicted"/>
<comment type="caution">
    <text evidence="2">The sequence shown here is derived from an EMBL/GenBank/DDBJ whole genome shotgun (WGS) entry which is preliminary data.</text>
</comment>
<evidence type="ECO:0000256" key="1">
    <source>
        <dbReference type="SAM" id="MobiDB-lite"/>
    </source>
</evidence>
<feature type="compositionally biased region" description="Pro residues" evidence="1">
    <location>
        <begin position="285"/>
        <end position="313"/>
    </location>
</feature>
<accession>A0ABQ4EGP0</accession>
<organism evidence="2 3">
    <name type="scientific">Plantactinospora mayteni</name>
    <dbReference type="NCBI Taxonomy" id="566021"/>
    <lineage>
        <taxon>Bacteria</taxon>
        <taxon>Bacillati</taxon>
        <taxon>Actinomycetota</taxon>
        <taxon>Actinomycetes</taxon>
        <taxon>Micromonosporales</taxon>
        <taxon>Micromonosporaceae</taxon>
        <taxon>Plantactinospora</taxon>
    </lineage>
</organism>
<sequence>MAEEYIPHLWRLVEAAQQKLQPSRDQVAAWERASSMLGGHATRLQDCRDQLAALWPPEQNAASAAYMVELDRLIEASRQTSTSAQNNATHIGHVADAIEQARTKLEPIYKEYLENQRKLADYQRQVELAGDIGGTAGGVAGSRFGLTALGQKAGDFLGEGAMTLLTDPPVSDAQQAALVARARAVQVEVDGSARDGGGRIQPPPEYVPPLINREGTPEPIDDDSDGTVRPPIVNPPPRRRGEEEESRPGFIEGTLPPNIGTELTPEPVSPPTSPLEDGPTLTGVVPPPTAPPPVAPPPSPPVGPPPPVSPVVPPTIGVPTPGPGRPPGIGPGLGAGPRGGPGVPGKVGPLGSGPTGIPPGGVIGARPGGGAGVPPGGVGAPRSGGVPKGVNPVGGVIGQQGGGRPGAAGGAGAGPAGARSGTRRPGASGATGAGATGGARGRRDQDDPDQKQWDPDNPWEVEQGVAPEIEPNRDVSRHEAGGGILGKDR</sequence>
<feature type="compositionally biased region" description="Gly residues" evidence="1">
    <location>
        <begin position="395"/>
        <end position="415"/>
    </location>
</feature>
<feature type="compositionally biased region" description="Low complexity" evidence="1">
    <location>
        <begin position="416"/>
        <end position="428"/>
    </location>
</feature>
<gene>
    <name evidence="2" type="ORF">Pma05_04610</name>
</gene>